<dbReference type="EMBL" id="SSMQ01000013">
    <property type="protein sequence ID" value="TKD08536.1"/>
    <property type="molecule type" value="Genomic_DNA"/>
</dbReference>
<dbReference type="OrthoDB" id="9761969at2"/>
<evidence type="ECO:0000313" key="4">
    <source>
        <dbReference type="Proteomes" id="UP000309215"/>
    </source>
</evidence>
<dbReference type="AlphaFoldDB" id="A0A4V5PPU4"/>
<dbReference type="PRINTS" id="PR00502">
    <property type="entry name" value="NUDIXFAMILY"/>
</dbReference>
<dbReference type="RefSeq" id="WP_136929631.1">
    <property type="nucleotide sequence ID" value="NZ_SSMQ01000013.1"/>
</dbReference>
<dbReference type="InterPro" id="IPR015797">
    <property type="entry name" value="NUDIX_hydrolase-like_dom_sf"/>
</dbReference>
<dbReference type="Gene3D" id="3.90.79.10">
    <property type="entry name" value="Nucleoside Triphosphate Pyrophosphohydrolase"/>
    <property type="match status" value="1"/>
</dbReference>
<dbReference type="PANTHER" id="PTHR43736:SF4">
    <property type="entry name" value="SLR1690 PROTEIN"/>
    <property type="match status" value="1"/>
</dbReference>
<proteinExistence type="predicted"/>
<name>A0A4V5PPU4_9BACT</name>
<dbReference type="PANTHER" id="PTHR43736">
    <property type="entry name" value="ADP-RIBOSE PYROPHOSPHATASE"/>
    <property type="match status" value="1"/>
</dbReference>
<comment type="caution">
    <text evidence="3">The sequence shown here is derived from an EMBL/GenBank/DDBJ whole genome shotgun (WGS) entry which is preliminary data.</text>
</comment>
<evidence type="ECO:0000313" key="3">
    <source>
        <dbReference type="EMBL" id="TKD08536.1"/>
    </source>
</evidence>
<dbReference type="Pfam" id="PF00293">
    <property type="entry name" value="NUDIX"/>
    <property type="match status" value="1"/>
</dbReference>
<dbReference type="GO" id="GO:0016787">
    <property type="term" value="F:hydrolase activity"/>
    <property type="evidence" value="ECO:0007669"/>
    <property type="project" value="UniProtKB-KW"/>
</dbReference>
<evidence type="ECO:0000259" key="2">
    <source>
        <dbReference type="PROSITE" id="PS51462"/>
    </source>
</evidence>
<dbReference type="CDD" id="cd18873">
    <property type="entry name" value="NUDIX_NadM_like"/>
    <property type="match status" value="1"/>
</dbReference>
<protein>
    <submittedName>
        <fullName evidence="3">NUDIX hydrolase</fullName>
    </submittedName>
</protein>
<feature type="domain" description="Nudix hydrolase" evidence="2">
    <location>
        <begin position="10"/>
        <end position="146"/>
    </location>
</feature>
<organism evidence="3 4">
    <name type="scientific">Polyangium fumosum</name>
    <dbReference type="NCBI Taxonomy" id="889272"/>
    <lineage>
        <taxon>Bacteria</taxon>
        <taxon>Pseudomonadati</taxon>
        <taxon>Myxococcota</taxon>
        <taxon>Polyangia</taxon>
        <taxon>Polyangiales</taxon>
        <taxon>Polyangiaceae</taxon>
        <taxon>Polyangium</taxon>
    </lineage>
</organism>
<keyword evidence="4" id="KW-1185">Reference proteome</keyword>
<reference evidence="3 4" key="1">
    <citation type="submission" date="2019-04" db="EMBL/GenBank/DDBJ databases">
        <authorList>
            <person name="Li Y."/>
            <person name="Wang J."/>
        </authorList>
    </citation>
    <scope>NUCLEOTIDE SEQUENCE [LARGE SCALE GENOMIC DNA]</scope>
    <source>
        <strain evidence="3 4">DSM 14668</strain>
    </source>
</reference>
<keyword evidence="1 3" id="KW-0378">Hydrolase</keyword>
<dbReference type="InterPro" id="IPR020476">
    <property type="entry name" value="Nudix_hydrolase"/>
</dbReference>
<dbReference type="PROSITE" id="PS51462">
    <property type="entry name" value="NUDIX"/>
    <property type="match status" value="1"/>
</dbReference>
<sequence>MSDKEYPKPSLTADVVTFSLDDTGRISVLLIQRGKDPFAGRWAVPGGFCEPLETVRESAARELVEETGIRDLPMVELGVFSRPGRDPRGWVVSVAHVAILPANRRGEAKGGDDARAAKFFSIRLDERGRVALTADGEEAGPLAFDHDEILARAIARLEASSDMLGPLLFGQPMSGEEAQRAIETALSRD</sequence>
<evidence type="ECO:0000256" key="1">
    <source>
        <dbReference type="ARBA" id="ARBA00022801"/>
    </source>
</evidence>
<dbReference type="Proteomes" id="UP000309215">
    <property type="component" value="Unassembled WGS sequence"/>
</dbReference>
<dbReference type="InterPro" id="IPR000086">
    <property type="entry name" value="NUDIX_hydrolase_dom"/>
</dbReference>
<dbReference type="SUPFAM" id="SSF55811">
    <property type="entry name" value="Nudix"/>
    <property type="match status" value="1"/>
</dbReference>
<gene>
    <name evidence="3" type="ORF">E8A74_14690</name>
</gene>
<accession>A0A4V5PPU4</accession>